<dbReference type="Pfam" id="PF04851">
    <property type="entry name" value="ResIII"/>
    <property type="match status" value="1"/>
</dbReference>
<dbReference type="GO" id="GO:0016787">
    <property type="term" value="F:hydrolase activity"/>
    <property type="evidence" value="ECO:0007669"/>
    <property type="project" value="InterPro"/>
</dbReference>
<dbReference type="PROSITE" id="PS51194">
    <property type="entry name" value="HELICASE_CTER"/>
    <property type="match status" value="1"/>
</dbReference>
<dbReference type="Gene3D" id="3.40.50.300">
    <property type="entry name" value="P-loop containing nucleotide triphosphate hydrolases"/>
    <property type="match status" value="2"/>
</dbReference>
<keyword evidence="3" id="KW-0547">Nucleotide-binding</keyword>
<dbReference type="GO" id="GO:0005524">
    <property type="term" value="F:ATP binding"/>
    <property type="evidence" value="ECO:0007669"/>
    <property type="project" value="InterPro"/>
</dbReference>
<evidence type="ECO:0000313" key="3">
    <source>
        <dbReference type="EMBL" id="MBN9901382.1"/>
    </source>
</evidence>
<dbReference type="Pfam" id="PF00271">
    <property type="entry name" value="Helicase_C"/>
    <property type="match status" value="1"/>
</dbReference>
<dbReference type="SUPFAM" id="SSF52540">
    <property type="entry name" value="P-loop containing nucleoside triphosphate hydrolases"/>
    <property type="match status" value="1"/>
</dbReference>
<dbReference type="CDD" id="cd17926">
    <property type="entry name" value="DEXHc_RE"/>
    <property type="match status" value="1"/>
</dbReference>
<dbReference type="SMART" id="SM00487">
    <property type="entry name" value="DEXDc"/>
    <property type="match status" value="1"/>
</dbReference>
<dbReference type="SMART" id="SM00490">
    <property type="entry name" value="HELICc"/>
    <property type="match status" value="1"/>
</dbReference>
<evidence type="ECO:0000313" key="4">
    <source>
        <dbReference type="Proteomes" id="UP000775627"/>
    </source>
</evidence>
<dbReference type="GO" id="GO:0003677">
    <property type="term" value="F:DNA binding"/>
    <property type="evidence" value="ECO:0007669"/>
    <property type="project" value="InterPro"/>
</dbReference>
<comment type="caution">
    <text evidence="3">The sequence shown here is derived from an EMBL/GenBank/DDBJ whole genome shotgun (WGS) entry which is preliminary data.</text>
</comment>
<dbReference type="EMBL" id="VIXF01000006">
    <property type="protein sequence ID" value="MBN9901382.1"/>
    <property type="molecule type" value="Genomic_DNA"/>
</dbReference>
<evidence type="ECO:0000259" key="2">
    <source>
        <dbReference type="PROSITE" id="PS51194"/>
    </source>
</evidence>
<gene>
    <name evidence="3" type="ORF">FME64_29280</name>
</gene>
<dbReference type="InterPro" id="IPR001650">
    <property type="entry name" value="Helicase_C-like"/>
</dbReference>
<reference evidence="3" key="2">
    <citation type="journal article" date="2021" name="J. Invertebr. Pathol.">
        <title>Molecular characterization of a Bacillus thuringiensis strain from Argentina, toxic against Lepidoptera and Coleoptera, based on its whole-genome and Cry protein analysis.</title>
        <authorList>
            <person name="Nicolas Lazarte J."/>
            <person name="Pia Valacco M."/>
            <person name="Moreno S."/>
            <person name="Salerno G.L."/>
            <person name="Beron C.M."/>
        </authorList>
    </citation>
    <scope>NUCLEOTIDE SEQUENCE</scope>
    <source>
        <strain evidence="3">FCC7</strain>
    </source>
</reference>
<keyword evidence="3" id="KW-0378">Hydrolase</keyword>
<dbReference type="GO" id="GO:0005829">
    <property type="term" value="C:cytosol"/>
    <property type="evidence" value="ECO:0007669"/>
    <property type="project" value="TreeGrafter"/>
</dbReference>
<dbReference type="GO" id="GO:0004386">
    <property type="term" value="F:helicase activity"/>
    <property type="evidence" value="ECO:0007669"/>
    <property type="project" value="UniProtKB-KW"/>
</dbReference>
<feature type="domain" description="Helicase ATP-binding" evidence="1">
    <location>
        <begin position="78"/>
        <end position="251"/>
    </location>
</feature>
<dbReference type="PROSITE" id="PS51192">
    <property type="entry name" value="HELICASE_ATP_BIND_1"/>
    <property type="match status" value="1"/>
</dbReference>
<dbReference type="Proteomes" id="UP000775627">
    <property type="component" value="Unassembled WGS sequence"/>
</dbReference>
<keyword evidence="3" id="KW-0347">Helicase</keyword>
<evidence type="ECO:0000259" key="1">
    <source>
        <dbReference type="PROSITE" id="PS51192"/>
    </source>
</evidence>
<dbReference type="InterPro" id="IPR006935">
    <property type="entry name" value="Helicase/UvrB_N"/>
</dbReference>
<proteinExistence type="predicted"/>
<reference evidence="3" key="1">
    <citation type="submission" date="2019-07" db="EMBL/GenBank/DDBJ databases">
        <authorList>
            <person name="Lazarte J.N."/>
            <person name="Poliero A."/>
            <person name="Beron C."/>
        </authorList>
    </citation>
    <scope>NUCLEOTIDE SEQUENCE</scope>
    <source>
        <strain evidence="3">FCC7</strain>
    </source>
</reference>
<dbReference type="InterPro" id="IPR027417">
    <property type="entry name" value="P-loop_NTPase"/>
</dbReference>
<dbReference type="PANTHER" id="PTHR47396">
    <property type="entry name" value="TYPE I RESTRICTION ENZYME ECOKI R PROTEIN"/>
    <property type="match status" value="1"/>
</dbReference>
<keyword evidence="3" id="KW-0067">ATP-binding</keyword>
<protein>
    <submittedName>
        <fullName evidence="3">DEAD/DEAH box helicase</fullName>
    </submittedName>
</protein>
<sequence>MFNFITERRDCLVTYNNVISTIGRGNKLSRCTDAEGKTFSREEVVNSWKLSYQERVSRNKDEIGLRLPQFGALSAIRAHWATSNSPATIVLPTGTGKSETMYATIISERISSTLIIVPSNLLREQIFEGARLFGILPKLEMISDEVIYPNTFLYKSKVENEDEIAMIAALEEANIVVSTPGMINRMPPSVLNKLAEKVEVVIFDEAHHLAAPEWGKVRERFLGKRILQFTATPFRNDGKKVDGKVIFNYGLALAQKAGYFKPIDFYPIQEFDERKSDEEIAKIAIQHLREDLKQGYEHILLARAKSRKRADELYEKIYSQYKEYNPVVIHTGIPPAKRKKSLEQVKNGKAKIVVCVDMFGEGIDIPTLKIAAIHDKYKSLPITLQFIGRFARTSGNNLDNAKLITNVAMDDLKESIEELYRQDSDWNQLLNIHSHQAIDKEVELSEFISKFEKGHVKEIDLSQLKMKVSTRMFRYSSKETFVDGWKQVLDSDRTTPLINGEDSVYIFIEEIETKVVWSDQKDIVQYDYDFFVLFFDKENGIIHINETDTGKGNRLVESMFPKALAIKGDSIYRSLDGINRLMIGTLGLKQQPSGRISFRMFAGTDIKSGISEAVVSGSTKSNLFGYGYQGGGRISIGCSYKGKVWMRWVERINFWTDWCQNIGKKVLDDTIDTNNILNNSLTLEVIKEFPEGVPYKILLPETIEISNSSTKQLYISKEQKKFPFFQSNLKNPSVVNGNLRFEFWINERGFIFEQIIDETSYSFKQIEGEELMVKSGNKTIKMTDYLYEYSPEISFIQSDGTIIIVQENLKTVIKPKSGIGLPSDSLFAIDWKGLGVNIKSESQGKGRKTDSIQYATIHNIVDQTSNIIFDDDGSGEIADVVSVKIDKEHRKVVFHLYHCKYSHGERAGARVSDLYEVCGQAEKSIMWNDNVLEIVQRMIERENTRQRNHEETRFEKGDLQTLHMLKKMIKSGFETEFEISIVQPGVSIVEITNSMKQIILATDTYLKDTYGIRLTCYFSN</sequence>
<dbReference type="PANTHER" id="PTHR47396:SF1">
    <property type="entry name" value="ATP-DEPENDENT HELICASE IRC3-RELATED"/>
    <property type="match status" value="1"/>
</dbReference>
<name>A0AAW4HYR7_BACTU</name>
<dbReference type="AlphaFoldDB" id="A0AAW4HYR7"/>
<organism evidence="3 4">
    <name type="scientific">Bacillus thuringiensis</name>
    <dbReference type="NCBI Taxonomy" id="1428"/>
    <lineage>
        <taxon>Bacteria</taxon>
        <taxon>Bacillati</taxon>
        <taxon>Bacillota</taxon>
        <taxon>Bacilli</taxon>
        <taxon>Bacillales</taxon>
        <taxon>Bacillaceae</taxon>
        <taxon>Bacillus</taxon>
        <taxon>Bacillus cereus group</taxon>
    </lineage>
</organism>
<dbReference type="InterPro" id="IPR050742">
    <property type="entry name" value="Helicase_Restrict-Modif_Enz"/>
</dbReference>
<feature type="domain" description="Helicase C-terminal" evidence="2">
    <location>
        <begin position="291"/>
        <end position="446"/>
    </location>
</feature>
<accession>A0AAW4HYR7</accession>
<dbReference type="InterPro" id="IPR014001">
    <property type="entry name" value="Helicase_ATP-bd"/>
</dbReference>